<accession>Q0C6N9</accession>
<proteinExistence type="predicted"/>
<evidence type="ECO:0000313" key="1">
    <source>
        <dbReference type="EMBL" id="ABI81898.1"/>
    </source>
</evidence>
<dbReference type="KEGG" id="pca:Pcar_3279"/>
<dbReference type="EMBL" id="CP000142">
    <property type="protein sequence ID" value="ABI81898.1"/>
    <property type="molecule type" value="Genomic_DNA"/>
</dbReference>
<evidence type="ECO:0000313" key="2">
    <source>
        <dbReference type="Proteomes" id="UP000002534"/>
    </source>
</evidence>
<reference evidence="2" key="1">
    <citation type="submission" date="2005-10" db="EMBL/GenBank/DDBJ databases">
        <title>Complete sequence of Pelobacter carbinolicus DSM 2380.</title>
        <authorList>
            <person name="Copeland A."/>
            <person name="Lucas S."/>
            <person name="Lapidus A."/>
            <person name="Barry K."/>
            <person name="Detter J.C."/>
            <person name="Glavina T."/>
            <person name="Hammon N."/>
            <person name="Israni S."/>
            <person name="Pitluck S."/>
            <person name="Chertkov O."/>
            <person name="Schmutz J."/>
            <person name="Larimer F."/>
            <person name="Land M."/>
            <person name="Kyrpides N."/>
            <person name="Ivanova N."/>
            <person name="Richardson P."/>
        </authorList>
    </citation>
    <scope>NUCLEOTIDE SEQUENCE [LARGE SCALE GENOMIC DNA]</scope>
    <source>
        <strain evidence="2">DSM 2380 / NBRC 103641 / GraBd1</strain>
    </source>
</reference>
<name>Q0C6N9_SYNC1</name>
<sequence length="56" mass="6529">MPTNYICFVLKVKLSKKLCQKISGRRESPFWMIFTSLTMRETPVGLPGGRFMSDDW</sequence>
<gene>
    <name evidence="1" type="ordered locus">Pcar_3279</name>
</gene>
<dbReference type="AlphaFoldDB" id="Q0C6N9"/>
<dbReference type="HOGENOM" id="CLU_3010220_0_0_7"/>
<dbReference type="Proteomes" id="UP000002534">
    <property type="component" value="Chromosome"/>
</dbReference>
<reference evidence="1 2" key="2">
    <citation type="journal article" date="2012" name="BMC Genomics">
        <title>The genome of Pelobacter carbinolicus reveals surprising metabolic capabilities and physiological features.</title>
        <authorList>
            <person name="Aklujkar M."/>
            <person name="Haveman S.A."/>
            <person name="Didonato R.Jr."/>
            <person name="Chertkov O."/>
            <person name="Han C.S."/>
            <person name="Land M.L."/>
            <person name="Brown P."/>
            <person name="Lovley D.R."/>
        </authorList>
    </citation>
    <scope>NUCLEOTIDE SEQUENCE [LARGE SCALE GENOMIC DNA]</scope>
    <source>
        <strain evidence="2">DSM 2380 / NBRC 103641 / GraBd1</strain>
    </source>
</reference>
<protein>
    <submittedName>
        <fullName evidence="1">Uncharacterized protein</fullName>
    </submittedName>
</protein>
<keyword evidence="2" id="KW-1185">Reference proteome</keyword>
<organism evidence="1 2">
    <name type="scientific">Syntrophotalea carbinolica (strain DSM 2380 / NBRC 103641 / GraBd1)</name>
    <name type="common">Pelobacter carbinolicus</name>
    <dbReference type="NCBI Taxonomy" id="338963"/>
    <lineage>
        <taxon>Bacteria</taxon>
        <taxon>Pseudomonadati</taxon>
        <taxon>Thermodesulfobacteriota</taxon>
        <taxon>Desulfuromonadia</taxon>
        <taxon>Desulfuromonadales</taxon>
        <taxon>Syntrophotaleaceae</taxon>
        <taxon>Syntrophotalea</taxon>
    </lineage>
</organism>